<sequence>MLLFLAETWLREIDDRVDAGNHREAYEYLNAKLSIIDRSFTQRDGKDTGLEAILRQAQSIGVTILPELRTILELMRREVVWRMRGLPISRVDRRHLAASQDAAVLSVCAKVLRGDTQTCQEVISSFGGIMTRTDWLNDLPEDLRHDCFLLPAEFIQGNERTVEKLRAATNWDSLWGIPGFYRWYRAEVDDLEKGWGSLHSVLGNHCGNIFQKKVTGWLVHWALISELQSEFQLVKRRMNAAYPVL</sequence>
<accession>A0A1G2BTU9</accession>
<name>A0A1G2BTU9_9BACT</name>
<protein>
    <submittedName>
        <fullName evidence="1">Uncharacterized protein</fullName>
    </submittedName>
</protein>
<dbReference type="AlphaFoldDB" id="A0A1G2BTU9"/>
<comment type="caution">
    <text evidence="1">The sequence shown here is derived from an EMBL/GenBank/DDBJ whole genome shotgun (WGS) entry which is preliminary data.</text>
</comment>
<dbReference type="EMBL" id="MHKN01000019">
    <property type="protein sequence ID" value="OGY92336.1"/>
    <property type="molecule type" value="Genomic_DNA"/>
</dbReference>
<reference evidence="1 2" key="1">
    <citation type="journal article" date="2016" name="Nat. Commun.">
        <title>Thousands of microbial genomes shed light on interconnected biogeochemical processes in an aquifer system.</title>
        <authorList>
            <person name="Anantharaman K."/>
            <person name="Brown C.T."/>
            <person name="Hug L.A."/>
            <person name="Sharon I."/>
            <person name="Castelle C.J."/>
            <person name="Probst A.J."/>
            <person name="Thomas B.C."/>
            <person name="Singh A."/>
            <person name="Wilkins M.J."/>
            <person name="Karaoz U."/>
            <person name="Brodie E.L."/>
            <person name="Williams K.H."/>
            <person name="Hubbard S.S."/>
            <person name="Banfield J.F."/>
        </authorList>
    </citation>
    <scope>NUCLEOTIDE SEQUENCE [LARGE SCALE GENOMIC DNA]</scope>
</reference>
<organism evidence="1 2">
    <name type="scientific">Candidatus Komeilibacteria bacterium RIFCSPLOWO2_01_FULL_53_11</name>
    <dbReference type="NCBI Taxonomy" id="1798552"/>
    <lineage>
        <taxon>Bacteria</taxon>
        <taxon>Candidatus Komeiliibacteriota</taxon>
    </lineage>
</organism>
<proteinExistence type="predicted"/>
<dbReference type="Proteomes" id="UP000177349">
    <property type="component" value="Unassembled WGS sequence"/>
</dbReference>
<gene>
    <name evidence="1" type="ORF">A3B31_00775</name>
</gene>
<dbReference type="InterPro" id="IPR008949">
    <property type="entry name" value="Isoprenoid_synthase_dom_sf"/>
</dbReference>
<evidence type="ECO:0000313" key="1">
    <source>
        <dbReference type="EMBL" id="OGY92336.1"/>
    </source>
</evidence>
<evidence type="ECO:0000313" key="2">
    <source>
        <dbReference type="Proteomes" id="UP000177349"/>
    </source>
</evidence>
<dbReference type="Gene3D" id="1.10.600.10">
    <property type="entry name" value="Farnesyl Diphosphate Synthase"/>
    <property type="match status" value="1"/>
</dbReference>